<organism evidence="3 4">
    <name type="scientific">Longispora fulva</name>
    <dbReference type="NCBI Taxonomy" id="619741"/>
    <lineage>
        <taxon>Bacteria</taxon>
        <taxon>Bacillati</taxon>
        <taxon>Actinomycetota</taxon>
        <taxon>Actinomycetes</taxon>
        <taxon>Micromonosporales</taxon>
        <taxon>Micromonosporaceae</taxon>
        <taxon>Longispora</taxon>
    </lineage>
</organism>
<keyword evidence="2" id="KW-0812">Transmembrane</keyword>
<evidence type="ECO:0000256" key="1">
    <source>
        <dbReference type="SAM" id="MobiDB-lite"/>
    </source>
</evidence>
<name>A0A8J7GMR6_9ACTN</name>
<dbReference type="RefSeq" id="WP_197001737.1">
    <property type="nucleotide sequence ID" value="NZ_BONS01000027.1"/>
</dbReference>
<protein>
    <submittedName>
        <fullName evidence="3">Uncharacterized protein</fullName>
    </submittedName>
</protein>
<keyword evidence="2" id="KW-1133">Transmembrane helix</keyword>
<sequence>MDTRELFEQALQDAPASGVDFDRAISEGRRTRRVRRLVTSGAAGLGVLVVLAAGVLASRGDSRALPPATPPSTVPSATATVAPSAVLPEEFDPLISYVDFGWLPPGTTEDRSVNARRSWVAVQAGPFGLGLYTKGMNAPTPADTTPGPTVRGVPSRWLDTSARGQGGMFALRWEYAPGGWASASASASELAPHMTAEEVKAVLVHMAETERIGAGQPIPLPFVAPPTMLGLPVADVVVDHTPGLVNKDGRPQAWSVRVAYGSPGGSGQLVTVRAWPGAEIPKDQPPTATRTTVDGHPATVGYTESTKDDYVTVYGADGMTTGVSVTGLGKGSSMTVLQGLKLLPAGW</sequence>
<keyword evidence="4" id="KW-1185">Reference proteome</keyword>
<dbReference type="EMBL" id="JADOUF010000001">
    <property type="protein sequence ID" value="MBG6134503.1"/>
    <property type="molecule type" value="Genomic_DNA"/>
</dbReference>
<dbReference type="AlphaFoldDB" id="A0A8J7GMR6"/>
<reference evidence="3" key="1">
    <citation type="submission" date="2020-11" db="EMBL/GenBank/DDBJ databases">
        <title>Sequencing the genomes of 1000 actinobacteria strains.</title>
        <authorList>
            <person name="Klenk H.-P."/>
        </authorList>
    </citation>
    <scope>NUCLEOTIDE SEQUENCE</scope>
    <source>
        <strain evidence="3">DSM 45356</strain>
    </source>
</reference>
<evidence type="ECO:0000256" key="2">
    <source>
        <dbReference type="SAM" id="Phobius"/>
    </source>
</evidence>
<evidence type="ECO:0000313" key="3">
    <source>
        <dbReference type="EMBL" id="MBG6134503.1"/>
    </source>
</evidence>
<evidence type="ECO:0000313" key="4">
    <source>
        <dbReference type="Proteomes" id="UP000622552"/>
    </source>
</evidence>
<proteinExistence type="predicted"/>
<gene>
    <name evidence="3" type="ORF">IW245_000697</name>
</gene>
<feature type="region of interest" description="Disordered" evidence="1">
    <location>
        <begin position="282"/>
        <end position="301"/>
    </location>
</feature>
<comment type="caution">
    <text evidence="3">The sequence shown here is derived from an EMBL/GenBank/DDBJ whole genome shotgun (WGS) entry which is preliminary data.</text>
</comment>
<feature type="transmembrane region" description="Helical" evidence="2">
    <location>
        <begin position="37"/>
        <end position="57"/>
    </location>
</feature>
<accession>A0A8J7GMR6</accession>
<dbReference type="Proteomes" id="UP000622552">
    <property type="component" value="Unassembled WGS sequence"/>
</dbReference>
<keyword evidence="2" id="KW-0472">Membrane</keyword>